<feature type="binding site" evidence="7">
    <location>
        <begin position="44"/>
        <end position="45"/>
    </location>
    <ligand>
        <name>substrate</name>
    </ligand>
</feature>
<dbReference type="Gene3D" id="3.40.50.1860">
    <property type="match status" value="2"/>
</dbReference>
<evidence type="ECO:0000256" key="2">
    <source>
        <dbReference type="ARBA" id="ARBA00013090"/>
    </source>
</evidence>
<feature type="active site" description="Proton donor/acceptor" evidence="7">
    <location>
        <position position="75"/>
    </location>
</feature>
<dbReference type="InterPro" id="IPR001920">
    <property type="entry name" value="Asp/Glu_race"/>
</dbReference>
<evidence type="ECO:0000256" key="6">
    <source>
        <dbReference type="ARBA" id="ARBA00023316"/>
    </source>
</evidence>
<sequence length="270" mass="29286">MTDKNRAIGVFDSGVGGLTAVKELVKLLPCEDIIYLGDTARVPYGTKSRETIEKYAKQDFDFLKKFGVKMIISACGTVSSVLASGFDFGEGLYTGVIVPAVDAAIAATSNHRIGIIGTGATIRSGSYRALIKQKLPDAQVFEKACPMFVPLVENGYIGTDCSPCVEIAKEYLLPLKDEGIDTLILGCTHYPIIWDVISMIMGSDVKLISSGGEAGKYAYKVLRQNDLLNDSTQPGRITLYCTDSTELFKENAEHFLDGIDKIEVKSCVLE</sequence>
<evidence type="ECO:0000256" key="3">
    <source>
        <dbReference type="ARBA" id="ARBA00022960"/>
    </source>
</evidence>
<evidence type="ECO:0000256" key="5">
    <source>
        <dbReference type="ARBA" id="ARBA00023235"/>
    </source>
</evidence>
<comment type="pathway">
    <text evidence="7">Cell wall biogenesis; peptidoglycan biosynthesis.</text>
</comment>
<comment type="function">
    <text evidence="7">Provides the (R)-glutamate required for cell wall biosynthesis.</text>
</comment>
<comment type="catalytic activity">
    <reaction evidence="1 7">
        <text>L-glutamate = D-glutamate</text>
        <dbReference type="Rhea" id="RHEA:12813"/>
        <dbReference type="ChEBI" id="CHEBI:29985"/>
        <dbReference type="ChEBI" id="CHEBI:29986"/>
        <dbReference type="EC" id="5.1.1.3"/>
    </reaction>
</comment>
<dbReference type="EC" id="5.1.1.3" evidence="2 7"/>
<dbReference type="PANTHER" id="PTHR21198">
    <property type="entry name" value="GLUTAMATE RACEMASE"/>
    <property type="match status" value="1"/>
</dbReference>
<dbReference type="AlphaFoldDB" id="A0A9D1EP70"/>
<comment type="caution">
    <text evidence="8">The sequence shown here is derived from an EMBL/GenBank/DDBJ whole genome shotgun (WGS) entry which is preliminary data.</text>
</comment>
<name>A0A9D1EP70_9FIRM</name>
<dbReference type="FunFam" id="3.40.50.1860:FF:000001">
    <property type="entry name" value="Glutamate racemase"/>
    <property type="match status" value="1"/>
</dbReference>
<accession>A0A9D1EP70</accession>
<gene>
    <name evidence="7" type="primary">murI</name>
    <name evidence="8" type="ORF">IAD01_06780</name>
</gene>
<feature type="binding site" evidence="7">
    <location>
        <begin position="12"/>
        <end position="13"/>
    </location>
    <ligand>
        <name>substrate</name>
    </ligand>
</feature>
<dbReference type="GO" id="GO:0071555">
    <property type="term" value="P:cell wall organization"/>
    <property type="evidence" value="ECO:0007669"/>
    <property type="project" value="UniProtKB-KW"/>
</dbReference>
<organism evidence="8 9">
    <name type="scientific">Candidatus Faeciplasma gallinarum</name>
    <dbReference type="NCBI Taxonomy" id="2840799"/>
    <lineage>
        <taxon>Bacteria</taxon>
        <taxon>Bacillati</taxon>
        <taxon>Bacillota</taxon>
        <taxon>Clostridia</taxon>
        <taxon>Eubacteriales</taxon>
        <taxon>Oscillospiraceae</taxon>
        <taxon>Oscillospiraceae incertae sedis</taxon>
        <taxon>Candidatus Faeciplasma</taxon>
    </lineage>
</organism>
<dbReference type="HAMAP" id="MF_00258">
    <property type="entry name" value="Glu_racemase"/>
    <property type="match status" value="1"/>
</dbReference>
<dbReference type="NCBIfam" id="TIGR00067">
    <property type="entry name" value="glut_race"/>
    <property type="match status" value="1"/>
</dbReference>
<keyword evidence="3 7" id="KW-0133">Cell shape</keyword>
<reference evidence="8" key="2">
    <citation type="journal article" date="2021" name="PeerJ">
        <title>Extensive microbial diversity within the chicken gut microbiome revealed by metagenomics and culture.</title>
        <authorList>
            <person name="Gilroy R."/>
            <person name="Ravi A."/>
            <person name="Getino M."/>
            <person name="Pursley I."/>
            <person name="Horton D.L."/>
            <person name="Alikhan N.F."/>
            <person name="Baker D."/>
            <person name="Gharbi K."/>
            <person name="Hall N."/>
            <person name="Watson M."/>
            <person name="Adriaenssens E.M."/>
            <person name="Foster-Nyarko E."/>
            <person name="Jarju S."/>
            <person name="Secka A."/>
            <person name="Antonio M."/>
            <person name="Oren A."/>
            <person name="Chaudhuri R.R."/>
            <person name="La Ragione R."/>
            <person name="Hildebrand F."/>
            <person name="Pallen M.J."/>
        </authorList>
    </citation>
    <scope>NUCLEOTIDE SEQUENCE</scope>
    <source>
        <strain evidence="8">CHK157-1446</strain>
    </source>
</reference>
<dbReference type="GO" id="GO:0008360">
    <property type="term" value="P:regulation of cell shape"/>
    <property type="evidence" value="ECO:0007669"/>
    <property type="project" value="UniProtKB-KW"/>
</dbReference>
<feature type="active site" description="Proton donor/acceptor" evidence="7">
    <location>
        <position position="187"/>
    </location>
</feature>
<feature type="binding site" evidence="7">
    <location>
        <begin position="188"/>
        <end position="189"/>
    </location>
    <ligand>
        <name>substrate</name>
    </ligand>
</feature>
<evidence type="ECO:0000313" key="8">
    <source>
        <dbReference type="EMBL" id="HIS25088.1"/>
    </source>
</evidence>
<comment type="similarity">
    <text evidence="7">Belongs to the aspartate/glutamate racemases family.</text>
</comment>
<dbReference type="PROSITE" id="PS00924">
    <property type="entry name" value="ASP_GLU_RACEMASE_2"/>
    <property type="match status" value="1"/>
</dbReference>
<dbReference type="GO" id="GO:0008881">
    <property type="term" value="F:glutamate racemase activity"/>
    <property type="evidence" value="ECO:0007669"/>
    <property type="project" value="UniProtKB-UniRule"/>
</dbReference>
<dbReference type="InterPro" id="IPR015942">
    <property type="entry name" value="Asp/Glu/hydantoin_racemase"/>
</dbReference>
<reference evidence="8" key="1">
    <citation type="submission" date="2020-10" db="EMBL/GenBank/DDBJ databases">
        <authorList>
            <person name="Gilroy R."/>
        </authorList>
    </citation>
    <scope>NUCLEOTIDE SEQUENCE</scope>
    <source>
        <strain evidence="8">CHK157-1446</strain>
    </source>
</reference>
<dbReference type="Pfam" id="PF01177">
    <property type="entry name" value="Asp_Glu_race"/>
    <property type="match status" value="1"/>
</dbReference>
<evidence type="ECO:0000256" key="1">
    <source>
        <dbReference type="ARBA" id="ARBA00001602"/>
    </source>
</evidence>
<keyword evidence="4 7" id="KW-0573">Peptidoglycan synthesis</keyword>
<dbReference type="InterPro" id="IPR004391">
    <property type="entry name" value="Glu_race"/>
</dbReference>
<dbReference type="GO" id="GO:0009252">
    <property type="term" value="P:peptidoglycan biosynthetic process"/>
    <property type="evidence" value="ECO:0007669"/>
    <property type="project" value="UniProtKB-UniRule"/>
</dbReference>
<dbReference type="PANTHER" id="PTHR21198:SF2">
    <property type="entry name" value="GLUTAMATE RACEMASE"/>
    <property type="match status" value="1"/>
</dbReference>
<proteinExistence type="inferred from homology"/>
<comment type="caution">
    <text evidence="7">Lacks conserved residue(s) required for the propagation of feature annotation.</text>
</comment>
<evidence type="ECO:0000313" key="9">
    <source>
        <dbReference type="Proteomes" id="UP000823982"/>
    </source>
</evidence>
<protein>
    <recommendedName>
        <fullName evidence="2 7">Glutamate racemase</fullName>
        <ecNumber evidence="2 7">5.1.1.3</ecNumber>
    </recommendedName>
</protein>
<keyword evidence="6 7" id="KW-0961">Cell wall biogenesis/degradation</keyword>
<dbReference type="InterPro" id="IPR033134">
    <property type="entry name" value="Asp/Glu_racemase_AS_2"/>
</dbReference>
<keyword evidence="5 7" id="KW-0413">Isomerase</keyword>
<dbReference type="Proteomes" id="UP000823982">
    <property type="component" value="Unassembled WGS sequence"/>
</dbReference>
<dbReference type="SUPFAM" id="SSF53681">
    <property type="entry name" value="Aspartate/glutamate racemase"/>
    <property type="match status" value="2"/>
</dbReference>
<dbReference type="EMBL" id="DVIR01000060">
    <property type="protein sequence ID" value="HIS25088.1"/>
    <property type="molecule type" value="Genomic_DNA"/>
</dbReference>
<evidence type="ECO:0000256" key="4">
    <source>
        <dbReference type="ARBA" id="ARBA00022984"/>
    </source>
</evidence>
<evidence type="ECO:0000256" key="7">
    <source>
        <dbReference type="HAMAP-Rule" id="MF_00258"/>
    </source>
</evidence>